<evidence type="ECO:0000313" key="8">
    <source>
        <dbReference type="Proteomes" id="UP000053854"/>
    </source>
</evidence>
<dbReference type="GO" id="GO:0060291">
    <property type="term" value="P:long-term synaptic potentiation"/>
    <property type="evidence" value="ECO:0007669"/>
    <property type="project" value="TreeGrafter"/>
</dbReference>
<keyword evidence="8" id="KW-1185">Reference proteome</keyword>
<feature type="non-terminal residue" evidence="7">
    <location>
        <position position="55"/>
    </location>
</feature>
<evidence type="ECO:0000256" key="2">
    <source>
        <dbReference type="ARBA" id="ARBA00022692"/>
    </source>
</evidence>
<gene>
    <name evidence="7" type="ORF">N338_01870</name>
</gene>
<proteinExistence type="predicted"/>
<dbReference type="GO" id="GO:0043404">
    <property type="term" value="F:corticotropin-releasing hormone receptor activity"/>
    <property type="evidence" value="ECO:0007669"/>
    <property type="project" value="TreeGrafter"/>
</dbReference>
<dbReference type="Proteomes" id="UP000053854">
    <property type="component" value="Unassembled WGS sequence"/>
</dbReference>
<dbReference type="PROSITE" id="PS50261">
    <property type="entry name" value="G_PROTEIN_RECEP_F2_4"/>
    <property type="match status" value="1"/>
</dbReference>
<evidence type="ECO:0000256" key="4">
    <source>
        <dbReference type="ARBA" id="ARBA00023136"/>
    </source>
</evidence>
<dbReference type="OrthoDB" id="6022368at2759"/>
<evidence type="ECO:0000313" key="7">
    <source>
        <dbReference type="EMBL" id="KFZ64229.1"/>
    </source>
</evidence>
<dbReference type="PANTHER" id="PTHR45620:SF19">
    <property type="entry name" value="CORTICOTROPIN-RELEASING FACTOR RECEPTOR 2"/>
    <property type="match status" value="1"/>
</dbReference>
<dbReference type="GO" id="GO:0043679">
    <property type="term" value="C:axon terminus"/>
    <property type="evidence" value="ECO:0007669"/>
    <property type="project" value="TreeGrafter"/>
</dbReference>
<dbReference type="GO" id="GO:0030425">
    <property type="term" value="C:dendrite"/>
    <property type="evidence" value="ECO:0007669"/>
    <property type="project" value="TreeGrafter"/>
</dbReference>
<keyword evidence="3 5" id="KW-1133">Transmembrane helix</keyword>
<name>A0A094LK31_PODCR</name>
<dbReference type="InterPro" id="IPR050332">
    <property type="entry name" value="GPCR_2"/>
</dbReference>
<dbReference type="Gene3D" id="1.20.1070.10">
    <property type="entry name" value="Rhodopsin 7-helix transmembrane proteins"/>
    <property type="match status" value="1"/>
</dbReference>
<feature type="non-terminal residue" evidence="7">
    <location>
        <position position="1"/>
    </location>
</feature>
<accession>A0A094LK31</accession>
<reference evidence="7 8" key="1">
    <citation type="submission" date="2014-04" db="EMBL/GenBank/DDBJ databases">
        <title>Genome evolution of avian class.</title>
        <authorList>
            <person name="Zhang G."/>
            <person name="Li C."/>
        </authorList>
    </citation>
    <scope>NUCLEOTIDE SEQUENCE [LARGE SCALE GENOMIC DNA]</scope>
    <source>
        <strain evidence="7">BGI_N338</strain>
    </source>
</reference>
<dbReference type="GO" id="GO:0015056">
    <property type="term" value="F:corticotrophin-releasing factor receptor activity"/>
    <property type="evidence" value="ECO:0007669"/>
    <property type="project" value="TreeGrafter"/>
</dbReference>
<dbReference type="GO" id="GO:0007188">
    <property type="term" value="P:adenylate cyclase-modulating G protein-coupled receptor signaling pathway"/>
    <property type="evidence" value="ECO:0007669"/>
    <property type="project" value="TreeGrafter"/>
</dbReference>
<keyword evidence="4 5" id="KW-0472">Membrane</keyword>
<dbReference type="PANTHER" id="PTHR45620">
    <property type="entry name" value="PDF RECEPTOR-LIKE PROTEIN-RELATED"/>
    <property type="match status" value="1"/>
</dbReference>
<dbReference type="Pfam" id="PF00002">
    <property type="entry name" value="7tm_2"/>
    <property type="match status" value="1"/>
</dbReference>
<feature type="domain" description="G-protein coupled receptors family 2 profile 2" evidence="6">
    <location>
        <begin position="1"/>
        <end position="55"/>
    </location>
</feature>
<sequence length="55" mass="6764">SFQPWCRCITTVYNYFVVTNFFWMFVEGCYLHTAIVMTYSTDKLRKWVFLFIGWC</sequence>
<evidence type="ECO:0000256" key="3">
    <source>
        <dbReference type="ARBA" id="ARBA00022989"/>
    </source>
</evidence>
<keyword evidence="7" id="KW-0675">Receptor</keyword>
<dbReference type="PRINTS" id="PR00249">
    <property type="entry name" value="GPCRSECRETIN"/>
</dbReference>
<feature type="transmembrane region" description="Helical" evidence="5">
    <location>
        <begin position="21"/>
        <end position="39"/>
    </location>
</feature>
<dbReference type="InterPro" id="IPR017981">
    <property type="entry name" value="GPCR_2-like_7TM"/>
</dbReference>
<dbReference type="EMBL" id="KL271262">
    <property type="protein sequence ID" value="KFZ64229.1"/>
    <property type="molecule type" value="Genomic_DNA"/>
</dbReference>
<dbReference type="GO" id="GO:0017046">
    <property type="term" value="F:peptide hormone binding"/>
    <property type="evidence" value="ECO:0007669"/>
    <property type="project" value="TreeGrafter"/>
</dbReference>
<keyword evidence="2 5" id="KW-0812">Transmembrane</keyword>
<dbReference type="InterPro" id="IPR000832">
    <property type="entry name" value="GPCR_2_secretin-like"/>
</dbReference>
<evidence type="ECO:0000256" key="1">
    <source>
        <dbReference type="ARBA" id="ARBA00004141"/>
    </source>
</evidence>
<evidence type="ECO:0000256" key="5">
    <source>
        <dbReference type="SAM" id="Phobius"/>
    </source>
</evidence>
<comment type="subcellular location">
    <subcellularLocation>
        <location evidence="1">Membrane</location>
        <topology evidence="1">Multi-pass membrane protein</topology>
    </subcellularLocation>
</comment>
<dbReference type="GO" id="GO:0007166">
    <property type="term" value="P:cell surface receptor signaling pathway"/>
    <property type="evidence" value="ECO:0007669"/>
    <property type="project" value="InterPro"/>
</dbReference>
<dbReference type="GO" id="GO:0008528">
    <property type="term" value="F:G protein-coupled peptide receptor activity"/>
    <property type="evidence" value="ECO:0007669"/>
    <property type="project" value="TreeGrafter"/>
</dbReference>
<organism evidence="7 8">
    <name type="scientific">Podiceps cristatus</name>
    <name type="common">Great crested grebe</name>
    <dbReference type="NCBI Taxonomy" id="345573"/>
    <lineage>
        <taxon>Eukaryota</taxon>
        <taxon>Metazoa</taxon>
        <taxon>Chordata</taxon>
        <taxon>Craniata</taxon>
        <taxon>Vertebrata</taxon>
        <taxon>Euteleostomi</taxon>
        <taxon>Archelosauria</taxon>
        <taxon>Archosauria</taxon>
        <taxon>Dinosauria</taxon>
        <taxon>Saurischia</taxon>
        <taxon>Theropoda</taxon>
        <taxon>Coelurosauria</taxon>
        <taxon>Aves</taxon>
        <taxon>Neognathae</taxon>
        <taxon>Neoaves</taxon>
        <taxon>Mirandornithes</taxon>
        <taxon>Podicipediformes</taxon>
        <taxon>Podicipedidae</taxon>
        <taxon>Podiceps</taxon>
    </lineage>
</organism>
<dbReference type="GO" id="GO:0005886">
    <property type="term" value="C:plasma membrane"/>
    <property type="evidence" value="ECO:0007669"/>
    <property type="project" value="TreeGrafter"/>
</dbReference>
<dbReference type="AlphaFoldDB" id="A0A094LK31"/>
<protein>
    <submittedName>
        <fullName evidence="7">Corticotropin-releasing factor receptor 2</fullName>
    </submittedName>
</protein>
<evidence type="ECO:0000259" key="6">
    <source>
        <dbReference type="PROSITE" id="PS50261"/>
    </source>
</evidence>